<evidence type="ECO:0008006" key="9">
    <source>
        <dbReference type="Google" id="ProtNLM"/>
    </source>
</evidence>
<evidence type="ECO:0000313" key="7">
    <source>
        <dbReference type="EMBL" id="KPL71243.1"/>
    </source>
</evidence>
<keyword evidence="2" id="KW-1003">Cell membrane</keyword>
<dbReference type="STRING" id="360411.AC812_16445"/>
<evidence type="ECO:0000256" key="2">
    <source>
        <dbReference type="ARBA" id="ARBA00022475"/>
    </source>
</evidence>
<feature type="transmembrane region" description="Helical" evidence="6">
    <location>
        <begin position="298"/>
        <end position="319"/>
    </location>
</feature>
<keyword evidence="3 6" id="KW-0812">Transmembrane</keyword>
<keyword evidence="4 6" id="KW-1133">Transmembrane helix</keyword>
<dbReference type="Pfam" id="PF02653">
    <property type="entry name" value="BPD_transp_2"/>
    <property type="match status" value="1"/>
</dbReference>
<dbReference type="OrthoDB" id="9808136at2"/>
<feature type="transmembrane region" description="Helical" evidence="6">
    <location>
        <begin position="166"/>
        <end position="188"/>
    </location>
</feature>
<feature type="transmembrane region" description="Helical" evidence="6">
    <location>
        <begin position="52"/>
        <end position="69"/>
    </location>
</feature>
<gene>
    <name evidence="7" type="ORF">AC812_16445</name>
</gene>
<reference evidence="7 8" key="1">
    <citation type="submission" date="2015-07" db="EMBL/GenBank/DDBJ databases">
        <title>Draft genome of Bellilinea caldifistulae DSM 17877.</title>
        <authorList>
            <person name="Hemp J."/>
            <person name="Ward L.M."/>
            <person name="Pace L.A."/>
            <person name="Fischer W.W."/>
        </authorList>
    </citation>
    <scope>NUCLEOTIDE SEQUENCE [LARGE SCALE GENOMIC DNA]</scope>
    <source>
        <strain evidence="7 8">GOMI-1</strain>
    </source>
</reference>
<evidence type="ECO:0000256" key="4">
    <source>
        <dbReference type="ARBA" id="ARBA00022989"/>
    </source>
</evidence>
<evidence type="ECO:0000256" key="1">
    <source>
        <dbReference type="ARBA" id="ARBA00004651"/>
    </source>
</evidence>
<feature type="transmembrane region" description="Helical" evidence="6">
    <location>
        <begin position="135"/>
        <end position="154"/>
    </location>
</feature>
<feature type="transmembrane region" description="Helical" evidence="6">
    <location>
        <begin position="263"/>
        <end position="286"/>
    </location>
</feature>
<keyword evidence="8" id="KW-1185">Reference proteome</keyword>
<feature type="transmembrane region" description="Helical" evidence="6">
    <location>
        <begin position="18"/>
        <end position="40"/>
    </location>
</feature>
<dbReference type="GO" id="GO:0022857">
    <property type="term" value="F:transmembrane transporter activity"/>
    <property type="evidence" value="ECO:0007669"/>
    <property type="project" value="InterPro"/>
</dbReference>
<dbReference type="AlphaFoldDB" id="A0A0P6XJ59"/>
<comment type="subcellular location">
    <subcellularLocation>
        <location evidence="1">Cell membrane</location>
        <topology evidence="1">Multi-pass membrane protein</topology>
    </subcellularLocation>
</comment>
<sequence>MIERFFKQSLPALLSNRVYFLIALLIIVLIFLSLISPYFLNTRTILDILRMGTVLLLLSIGQTLVILAGGAGIDLSVGAMLSLSGVFLGILSRTGVDIWVAALLTILFGGLLGSINGFTVAIWGLPPLIGTLGSMWAFGALALVITNGVPISNFPREFAFIGDGRILGIPTQILLVALPVFVIIYFFLNWSFLGRWVYLIGVNETAAKFSGIPVTRVRFSLYTLNGILAGIGAVVMASWLMAARPDVGSGMELQSITVTVLGGTNIFGGFGSLLGTLLAVLIVTLVASGLQLAGINAIWQLAVLGFILLGAVSINQLIYSLKAKQSGLSA</sequence>
<dbReference type="InterPro" id="IPR001851">
    <property type="entry name" value="ABC_transp_permease"/>
</dbReference>
<dbReference type="GO" id="GO:0005886">
    <property type="term" value="C:plasma membrane"/>
    <property type="evidence" value="ECO:0007669"/>
    <property type="project" value="UniProtKB-SubCell"/>
</dbReference>
<name>A0A0P6XJ59_9CHLR</name>
<dbReference type="PANTHER" id="PTHR32196">
    <property type="entry name" value="ABC TRANSPORTER PERMEASE PROTEIN YPHD-RELATED-RELATED"/>
    <property type="match status" value="1"/>
</dbReference>
<comment type="caution">
    <text evidence="7">The sequence shown here is derived from an EMBL/GenBank/DDBJ whole genome shotgun (WGS) entry which is preliminary data.</text>
</comment>
<evidence type="ECO:0000313" key="8">
    <source>
        <dbReference type="Proteomes" id="UP000050514"/>
    </source>
</evidence>
<organism evidence="7 8">
    <name type="scientific">Bellilinea caldifistulae</name>
    <dbReference type="NCBI Taxonomy" id="360411"/>
    <lineage>
        <taxon>Bacteria</taxon>
        <taxon>Bacillati</taxon>
        <taxon>Chloroflexota</taxon>
        <taxon>Anaerolineae</taxon>
        <taxon>Anaerolineales</taxon>
        <taxon>Anaerolineaceae</taxon>
        <taxon>Bellilinea</taxon>
    </lineage>
</organism>
<evidence type="ECO:0000256" key="6">
    <source>
        <dbReference type="SAM" id="Phobius"/>
    </source>
</evidence>
<evidence type="ECO:0000256" key="3">
    <source>
        <dbReference type="ARBA" id="ARBA00022692"/>
    </source>
</evidence>
<protein>
    <recommendedName>
        <fullName evidence="9">ABC transporter permease</fullName>
    </recommendedName>
</protein>
<dbReference type="CDD" id="cd06579">
    <property type="entry name" value="TM_PBP1_transp_AraH_like"/>
    <property type="match status" value="1"/>
</dbReference>
<proteinExistence type="predicted"/>
<feature type="transmembrane region" description="Helical" evidence="6">
    <location>
        <begin position="98"/>
        <end position="123"/>
    </location>
</feature>
<keyword evidence="5 6" id="KW-0472">Membrane</keyword>
<dbReference type="Proteomes" id="UP000050514">
    <property type="component" value="Unassembled WGS sequence"/>
</dbReference>
<accession>A0A0P6XJ59</accession>
<dbReference type="RefSeq" id="WP_061914917.1">
    <property type="nucleotide sequence ID" value="NZ_DF967971.1"/>
</dbReference>
<feature type="transmembrane region" description="Helical" evidence="6">
    <location>
        <begin position="219"/>
        <end position="242"/>
    </location>
</feature>
<evidence type="ECO:0000256" key="5">
    <source>
        <dbReference type="ARBA" id="ARBA00023136"/>
    </source>
</evidence>
<dbReference type="EMBL" id="LGHJ01000027">
    <property type="protein sequence ID" value="KPL71243.1"/>
    <property type="molecule type" value="Genomic_DNA"/>
</dbReference>